<keyword evidence="6" id="KW-0564">Palmitate</keyword>
<feature type="domain" description="Spore germination GerAC-like C-terminal" evidence="8">
    <location>
        <begin position="199"/>
        <end position="352"/>
    </location>
</feature>
<comment type="similarity">
    <text evidence="2">Belongs to the GerABKC lipoprotein family.</text>
</comment>
<dbReference type="PANTHER" id="PTHR35789:SF1">
    <property type="entry name" value="SPORE GERMINATION PROTEIN B3"/>
    <property type="match status" value="1"/>
</dbReference>
<proteinExistence type="inferred from homology"/>
<dbReference type="KEGG" id="bhk:B4U37_01980"/>
<dbReference type="PROSITE" id="PS51257">
    <property type="entry name" value="PROKAR_LIPOPROTEIN"/>
    <property type="match status" value="1"/>
</dbReference>
<dbReference type="Proteomes" id="UP000195573">
    <property type="component" value="Chromosome"/>
</dbReference>
<organism evidence="11 13">
    <name type="scientific">Sutcliffiella horikoshii</name>
    <dbReference type="NCBI Taxonomy" id="79883"/>
    <lineage>
        <taxon>Bacteria</taxon>
        <taxon>Bacillati</taxon>
        <taxon>Bacillota</taxon>
        <taxon>Bacilli</taxon>
        <taxon>Bacillales</taxon>
        <taxon>Bacillaceae</taxon>
        <taxon>Sutcliffiella</taxon>
    </lineage>
</organism>
<evidence type="ECO:0000259" key="9">
    <source>
        <dbReference type="Pfam" id="PF25198"/>
    </source>
</evidence>
<dbReference type="GO" id="GO:0016020">
    <property type="term" value="C:membrane"/>
    <property type="evidence" value="ECO:0007669"/>
    <property type="project" value="UniProtKB-SubCell"/>
</dbReference>
<keyword evidence="3" id="KW-0309">Germination</keyword>
<dbReference type="AlphaFoldDB" id="A0A1Y0CHT8"/>
<dbReference type="Gene3D" id="3.30.300.210">
    <property type="entry name" value="Nutrient germinant receptor protein C, domain 3"/>
    <property type="match status" value="1"/>
</dbReference>
<dbReference type="InterPro" id="IPR046953">
    <property type="entry name" value="Spore_GerAC-like_C"/>
</dbReference>
<dbReference type="OrthoDB" id="2986797at2"/>
<name>A0A1Y0CHT8_9BACI</name>
<dbReference type="PANTHER" id="PTHR35789">
    <property type="entry name" value="SPORE GERMINATION PROTEIN B3"/>
    <property type="match status" value="1"/>
</dbReference>
<reference evidence="10 12" key="1">
    <citation type="submission" date="2017-04" db="EMBL/GenBank/DDBJ databases">
        <title>Complete Genome Sequence of the Bacillus horikoshii 20a strain from Cuatro Cienegas, Coahuila, Mexico.</title>
        <authorList>
            <person name="Zarza E."/>
            <person name="Alcaraz L.D."/>
            <person name="Aguilar-Salinas B."/>
            <person name="Islas A."/>
            <person name="Olmedo-Alvarez G."/>
        </authorList>
    </citation>
    <scope>NUCLEOTIDE SEQUENCE [LARGE SCALE GENOMIC DNA]</scope>
    <source>
        <strain evidence="10 12">20a</strain>
    </source>
</reference>
<dbReference type="Pfam" id="PF05504">
    <property type="entry name" value="Spore_GerAC"/>
    <property type="match status" value="1"/>
</dbReference>
<comment type="subcellular location">
    <subcellularLocation>
        <location evidence="1">Membrane</location>
        <topology evidence="1">Lipid-anchor</topology>
    </subcellularLocation>
</comment>
<dbReference type="Proteomes" id="UP000324517">
    <property type="component" value="Unassembled WGS sequence"/>
</dbReference>
<dbReference type="RefSeq" id="WP_010191736.1">
    <property type="nucleotide sequence ID" value="NZ_CP020880.1"/>
</dbReference>
<evidence type="ECO:0000259" key="8">
    <source>
        <dbReference type="Pfam" id="PF05504"/>
    </source>
</evidence>
<evidence type="ECO:0000313" key="10">
    <source>
        <dbReference type="EMBL" id="ART74889.1"/>
    </source>
</evidence>
<dbReference type="GeneID" id="96737209"/>
<keyword evidence="12" id="KW-1185">Reference proteome</keyword>
<protein>
    <submittedName>
        <fullName evidence="11">Ger(X)C family spore germination protein</fullName>
    </submittedName>
    <submittedName>
        <fullName evidence="10">Spore gernimation protein</fullName>
    </submittedName>
</protein>
<dbReference type="EMBL" id="CP020880">
    <property type="protein sequence ID" value="ART74889.1"/>
    <property type="molecule type" value="Genomic_DNA"/>
</dbReference>
<evidence type="ECO:0000256" key="2">
    <source>
        <dbReference type="ARBA" id="ARBA00007886"/>
    </source>
</evidence>
<reference evidence="11 13" key="2">
    <citation type="submission" date="2019-08" db="EMBL/GenBank/DDBJ databases">
        <title>Bacillus genomes from the desert of Cuatro Cienegas, Coahuila.</title>
        <authorList>
            <person name="Olmedo-Alvarez G."/>
        </authorList>
    </citation>
    <scope>NUCLEOTIDE SEQUENCE [LARGE SCALE GENOMIC DNA]</scope>
    <source>
        <strain evidence="11 13">CH98b_3T</strain>
    </source>
</reference>
<evidence type="ECO:0000313" key="11">
    <source>
        <dbReference type="EMBL" id="TYS67342.1"/>
    </source>
</evidence>
<dbReference type="InterPro" id="IPR057336">
    <property type="entry name" value="GerAC_N"/>
</dbReference>
<dbReference type="EMBL" id="VTET01000012">
    <property type="protein sequence ID" value="TYS67342.1"/>
    <property type="molecule type" value="Genomic_DNA"/>
</dbReference>
<dbReference type="InterPro" id="IPR038501">
    <property type="entry name" value="Spore_GerAC_C_sf"/>
</dbReference>
<feature type="domain" description="Spore germination protein N-terminal" evidence="9">
    <location>
        <begin position="29"/>
        <end position="190"/>
    </location>
</feature>
<evidence type="ECO:0000256" key="4">
    <source>
        <dbReference type="ARBA" id="ARBA00022729"/>
    </source>
</evidence>
<dbReference type="InterPro" id="IPR008844">
    <property type="entry name" value="Spore_GerAC-like"/>
</dbReference>
<evidence type="ECO:0000313" key="13">
    <source>
        <dbReference type="Proteomes" id="UP000324517"/>
    </source>
</evidence>
<accession>A0A1Y0CHT8</accession>
<evidence type="ECO:0000256" key="5">
    <source>
        <dbReference type="ARBA" id="ARBA00023136"/>
    </source>
</evidence>
<keyword evidence="5" id="KW-0472">Membrane</keyword>
<dbReference type="NCBIfam" id="TIGR02887">
    <property type="entry name" value="spore_ger_x_C"/>
    <property type="match status" value="1"/>
</dbReference>
<keyword evidence="7" id="KW-0449">Lipoprotein</keyword>
<sequence>MKHKHIKIHFVIFVNIIFLSSCSPIPEKNLIEEIAPVTFWSIQKGEGENYRMSTLIPPLVKEKKRLLTVQVDMLKEGMKGFNLKYYRELKVGQLRMLLISDEIAKEGISPLIDTILTDPDISKRLYVAIVKGDFDEYINSQLAAQKDLDYYLYRMFKHYEGQGKLTVVNLHQFMKMLHSPANSPVAPVFEASSGNFQYQGTGIFKNDKLIETTNNMEEQIYQLIGNDHFLKYFPIRDLSFVLGHVTANVNWYMDKTYSELKLTVQLNGRLDEIAREQNVLTQDGLSTFETEIELYLEEQTTNFLKKLQENKVDPFQLRTYTLRPFSKPLNKEEWSNRWEQMEVTVDYDLNIQPLTDIKTDESNYEESVGRLPWNCCRSFTYRGRPLPFRLGHTDDQTMKNGYLHDSEDIKKKPLLPKYSSSNLTAPTNFPALYNQAIFFLQVARRIGRD</sequence>
<keyword evidence="4" id="KW-0732">Signal</keyword>
<gene>
    <name evidence="10" type="ORF">B4U37_01980</name>
    <name evidence="11" type="ORF">FZC75_19045</name>
</gene>
<evidence type="ECO:0000313" key="12">
    <source>
        <dbReference type="Proteomes" id="UP000195573"/>
    </source>
</evidence>
<evidence type="ECO:0000256" key="7">
    <source>
        <dbReference type="ARBA" id="ARBA00023288"/>
    </source>
</evidence>
<evidence type="ECO:0000256" key="3">
    <source>
        <dbReference type="ARBA" id="ARBA00022544"/>
    </source>
</evidence>
<evidence type="ECO:0000256" key="1">
    <source>
        <dbReference type="ARBA" id="ARBA00004635"/>
    </source>
</evidence>
<dbReference type="GO" id="GO:0009847">
    <property type="term" value="P:spore germination"/>
    <property type="evidence" value="ECO:0007669"/>
    <property type="project" value="InterPro"/>
</dbReference>
<dbReference type="Pfam" id="PF25198">
    <property type="entry name" value="Spore_GerAC_N"/>
    <property type="match status" value="1"/>
</dbReference>
<evidence type="ECO:0000256" key="6">
    <source>
        <dbReference type="ARBA" id="ARBA00023139"/>
    </source>
</evidence>